<feature type="transmembrane region" description="Helical" evidence="2">
    <location>
        <begin position="66"/>
        <end position="90"/>
    </location>
</feature>
<evidence type="ECO:0000256" key="1">
    <source>
        <dbReference type="SAM" id="MobiDB-lite"/>
    </source>
</evidence>
<dbReference type="AlphaFoldDB" id="A0A2G5VQX8"/>
<keyword evidence="2" id="KW-0812">Transmembrane</keyword>
<dbReference type="EMBL" id="PDUG01000001">
    <property type="protein sequence ID" value="PIC54090.1"/>
    <property type="molecule type" value="Genomic_DNA"/>
</dbReference>
<dbReference type="Proteomes" id="UP000230233">
    <property type="component" value="Chromosome I"/>
</dbReference>
<evidence type="ECO:0000313" key="3">
    <source>
        <dbReference type="EMBL" id="PIC54090.1"/>
    </source>
</evidence>
<accession>A0A2G5VQX8</accession>
<comment type="caution">
    <text evidence="3">The sequence shown here is derived from an EMBL/GenBank/DDBJ whole genome shotgun (WGS) entry which is preliminary data.</text>
</comment>
<keyword evidence="4" id="KW-1185">Reference proteome</keyword>
<keyword evidence="2" id="KW-1133">Transmembrane helix</keyword>
<reference evidence="4" key="1">
    <citation type="submission" date="2017-10" db="EMBL/GenBank/DDBJ databases">
        <title>Rapid genome shrinkage in a self-fertile nematode reveals novel sperm competition proteins.</title>
        <authorList>
            <person name="Yin D."/>
            <person name="Schwarz E.M."/>
            <person name="Thomas C.G."/>
            <person name="Felde R.L."/>
            <person name="Korf I.F."/>
            <person name="Cutter A.D."/>
            <person name="Schartner C.M."/>
            <person name="Ralston E.J."/>
            <person name="Meyer B.J."/>
            <person name="Haag E.S."/>
        </authorList>
    </citation>
    <scope>NUCLEOTIDE SEQUENCE [LARGE SCALE GENOMIC DNA]</scope>
    <source>
        <strain evidence="4">JU1422</strain>
    </source>
</reference>
<name>A0A2G5VQX8_9PELO</name>
<sequence>MHIFRSNRLGPETTQPPPTLTIELRQIPVYIYSSPQPTPPTSSRNQNTPHSENTRPYRIWDYDMNIFCFIVFIIIIFILISTIIVLVHIVKNGTNSSYHSYG</sequence>
<gene>
    <name evidence="3" type="primary">Cnig_chr_I.g3492</name>
    <name evidence="3" type="ORF">B9Z55_003492</name>
</gene>
<protein>
    <submittedName>
        <fullName evidence="3">Uncharacterized protein</fullName>
    </submittedName>
</protein>
<proteinExistence type="predicted"/>
<evidence type="ECO:0000256" key="2">
    <source>
        <dbReference type="SAM" id="Phobius"/>
    </source>
</evidence>
<keyword evidence="2" id="KW-0472">Membrane</keyword>
<evidence type="ECO:0000313" key="4">
    <source>
        <dbReference type="Proteomes" id="UP000230233"/>
    </source>
</evidence>
<organism evidence="3 4">
    <name type="scientific">Caenorhabditis nigoni</name>
    <dbReference type="NCBI Taxonomy" id="1611254"/>
    <lineage>
        <taxon>Eukaryota</taxon>
        <taxon>Metazoa</taxon>
        <taxon>Ecdysozoa</taxon>
        <taxon>Nematoda</taxon>
        <taxon>Chromadorea</taxon>
        <taxon>Rhabditida</taxon>
        <taxon>Rhabditina</taxon>
        <taxon>Rhabditomorpha</taxon>
        <taxon>Rhabditoidea</taxon>
        <taxon>Rhabditidae</taxon>
        <taxon>Peloderinae</taxon>
        <taxon>Caenorhabditis</taxon>
    </lineage>
</organism>
<feature type="region of interest" description="Disordered" evidence="1">
    <location>
        <begin position="32"/>
        <end position="52"/>
    </location>
</feature>